<dbReference type="EMBL" id="BAAAOQ010000004">
    <property type="protein sequence ID" value="GAA2193440.1"/>
    <property type="molecule type" value="Genomic_DNA"/>
</dbReference>
<accession>A0ABN3BD46</accession>
<name>A0ABN3BD46_9ACTN</name>
<protein>
    <submittedName>
        <fullName evidence="1">Uncharacterized protein</fullName>
    </submittedName>
</protein>
<evidence type="ECO:0000313" key="2">
    <source>
        <dbReference type="Proteomes" id="UP001501391"/>
    </source>
</evidence>
<reference evidence="1 2" key="1">
    <citation type="journal article" date="2019" name="Int. J. Syst. Evol. Microbiol.">
        <title>The Global Catalogue of Microorganisms (GCM) 10K type strain sequencing project: providing services to taxonomists for standard genome sequencing and annotation.</title>
        <authorList>
            <consortium name="The Broad Institute Genomics Platform"/>
            <consortium name="The Broad Institute Genome Sequencing Center for Infectious Disease"/>
            <person name="Wu L."/>
            <person name="Ma J."/>
        </authorList>
    </citation>
    <scope>NUCLEOTIDE SEQUENCE [LARGE SCALE GENOMIC DNA]</scope>
    <source>
        <strain evidence="1 2">JCM 14924</strain>
    </source>
</reference>
<keyword evidence="2" id="KW-1185">Reference proteome</keyword>
<proteinExistence type="predicted"/>
<organism evidence="1 2">
    <name type="scientific">Streptomyces bangladeshensis</name>
    <dbReference type="NCBI Taxonomy" id="295352"/>
    <lineage>
        <taxon>Bacteria</taxon>
        <taxon>Bacillati</taxon>
        <taxon>Actinomycetota</taxon>
        <taxon>Actinomycetes</taxon>
        <taxon>Kitasatosporales</taxon>
        <taxon>Streptomycetaceae</taxon>
        <taxon>Streptomyces</taxon>
    </lineage>
</organism>
<sequence length="71" mass="7832">MWCFSDPAWAPALNGSLVRRTDGNRDGGALCVKGSAPGNPTVGRCWGSWVPGQTDRNLEQLKERPWRTIHP</sequence>
<comment type="caution">
    <text evidence="1">The sequence shown here is derived from an EMBL/GenBank/DDBJ whole genome shotgun (WGS) entry which is preliminary data.</text>
</comment>
<dbReference type="Proteomes" id="UP001501391">
    <property type="component" value="Unassembled WGS sequence"/>
</dbReference>
<evidence type="ECO:0000313" key="1">
    <source>
        <dbReference type="EMBL" id="GAA2193440.1"/>
    </source>
</evidence>
<gene>
    <name evidence="1" type="ORF">GCM10009787_15290</name>
</gene>